<gene>
    <name evidence="1" type="ORF">EZS28_015437</name>
</gene>
<evidence type="ECO:0000313" key="1">
    <source>
        <dbReference type="EMBL" id="KAA6389031.1"/>
    </source>
</evidence>
<accession>A0A5J4W290</accession>
<dbReference type="AlphaFoldDB" id="A0A5J4W290"/>
<organism evidence="1 2">
    <name type="scientific">Streblomastix strix</name>
    <dbReference type="NCBI Taxonomy" id="222440"/>
    <lineage>
        <taxon>Eukaryota</taxon>
        <taxon>Metamonada</taxon>
        <taxon>Preaxostyla</taxon>
        <taxon>Oxymonadida</taxon>
        <taxon>Streblomastigidae</taxon>
        <taxon>Streblomastix</taxon>
    </lineage>
</organism>
<reference evidence="1 2" key="1">
    <citation type="submission" date="2019-03" db="EMBL/GenBank/DDBJ databases">
        <title>Single cell metagenomics reveals metabolic interactions within the superorganism composed of flagellate Streblomastix strix and complex community of Bacteroidetes bacteria on its surface.</title>
        <authorList>
            <person name="Treitli S.C."/>
            <person name="Kolisko M."/>
            <person name="Husnik F."/>
            <person name="Keeling P."/>
            <person name="Hampl V."/>
        </authorList>
    </citation>
    <scope>NUCLEOTIDE SEQUENCE [LARGE SCALE GENOMIC DNA]</scope>
    <source>
        <strain evidence="1">ST1C</strain>
    </source>
</reference>
<dbReference type="Proteomes" id="UP000324800">
    <property type="component" value="Unassembled WGS sequence"/>
</dbReference>
<name>A0A5J4W290_9EUKA</name>
<dbReference type="OrthoDB" id="2897838at2759"/>
<dbReference type="EMBL" id="SNRW01003742">
    <property type="protein sequence ID" value="KAA6389031.1"/>
    <property type="molecule type" value="Genomic_DNA"/>
</dbReference>
<protein>
    <submittedName>
        <fullName evidence="1">Uncharacterized protein</fullName>
    </submittedName>
</protein>
<proteinExistence type="predicted"/>
<sequence>MGEINWWKVRIEENRPINVSIWTPQIIPSTDASQDSWVQHLNQRTRKKKFGSRGTNARNGEILEAINEKQRPISAVQPVQSLSQRVSTAAASLRQLTDRVLKKIEDLKIQIRSVRIKWKSNIIADSISRLAIS</sequence>
<comment type="caution">
    <text evidence="1">The sequence shown here is derived from an EMBL/GenBank/DDBJ whole genome shotgun (WGS) entry which is preliminary data.</text>
</comment>
<evidence type="ECO:0000313" key="2">
    <source>
        <dbReference type="Proteomes" id="UP000324800"/>
    </source>
</evidence>